<protein>
    <submittedName>
        <fullName evidence="5">Glycosyltransferase</fullName>
    </submittedName>
</protein>
<evidence type="ECO:0000313" key="5">
    <source>
        <dbReference type="EMBL" id="NVN40152.1"/>
    </source>
</evidence>
<evidence type="ECO:0000259" key="4">
    <source>
        <dbReference type="Pfam" id="PF13439"/>
    </source>
</evidence>
<organism evidence="5 6">
    <name type="scientific">Ameyamaea chiangmaiensis</name>
    <dbReference type="NCBI Taxonomy" id="442969"/>
    <lineage>
        <taxon>Bacteria</taxon>
        <taxon>Pseudomonadati</taxon>
        <taxon>Pseudomonadota</taxon>
        <taxon>Alphaproteobacteria</taxon>
        <taxon>Acetobacterales</taxon>
        <taxon>Acetobacteraceae</taxon>
        <taxon>Ameyamaea</taxon>
    </lineage>
</organism>
<evidence type="ECO:0000256" key="1">
    <source>
        <dbReference type="ARBA" id="ARBA00022676"/>
    </source>
</evidence>
<dbReference type="EMBL" id="JABXXR010000029">
    <property type="protein sequence ID" value="NVN40152.1"/>
    <property type="molecule type" value="Genomic_DNA"/>
</dbReference>
<comment type="caution">
    <text evidence="5">The sequence shown here is derived from an EMBL/GenBank/DDBJ whole genome shotgun (WGS) entry which is preliminary data.</text>
</comment>
<dbReference type="InterPro" id="IPR028098">
    <property type="entry name" value="Glyco_trans_4-like_N"/>
</dbReference>
<evidence type="ECO:0000313" key="6">
    <source>
        <dbReference type="Proteomes" id="UP000585665"/>
    </source>
</evidence>
<keyword evidence="6" id="KW-1185">Reference proteome</keyword>
<feature type="domain" description="Glycosyltransferase subfamily 4-like N-terminal" evidence="4">
    <location>
        <begin position="18"/>
        <end position="124"/>
    </location>
</feature>
<feature type="domain" description="Glycosyl transferase family 1" evidence="3">
    <location>
        <begin position="165"/>
        <end position="304"/>
    </location>
</feature>
<dbReference type="Pfam" id="PF00534">
    <property type="entry name" value="Glycos_transf_1"/>
    <property type="match status" value="1"/>
</dbReference>
<name>A0A850PDY5_9PROT</name>
<dbReference type="InterPro" id="IPR001296">
    <property type="entry name" value="Glyco_trans_1"/>
</dbReference>
<dbReference type="GO" id="GO:0016757">
    <property type="term" value="F:glycosyltransferase activity"/>
    <property type="evidence" value="ECO:0007669"/>
    <property type="project" value="UniProtKB-KW"/>
</dbReference>
<dbReference type="CDD" id="cd03811">
    <property type="entry name" value="GT4_GT28_WabH-like"/>
    <property type="match status" value="1"/>
</dbReference>
<keyword evidence="2 5" id="KW-0808">Transferase</keyword>
<keyword evidence="1" id="KW-0328">Glycosyltransferase</keyword>
<evidence type="ECO:0000259" key="3">
    <source>
        <dbReference type="Pfam" id="PF00534"/>
    </source>
</evidence>
<gene>
    <name evidence="5" type="ORF">HUK82_06180</name>
</gene>
<reference evidence="5 6" key="1">
    <citation type="submission" date="2020-06" db="EMBL/GenBank/DDBJ databases">
        <title>Description of novel acetic acid bacteria.</title>
        <authorList>
            <person name="Sombolestani A."/>
        </authorList>
    </citation>
    <scope>NUCLEOTIDE SEQUENCE [LARGE SCALE GENOMIC DNA]</scope>
    <source>
        <strain evidence="5 6">LMG 27010</strain>
    </source>
</reference>
<accession>A0A850PDY5</accession>
<dbReference type="PANTHER" id="PTHR12526">
    <property type="entry name" value="GLYCOSYLTRANSFERASE"/>
    <property type="match status" value="1"/>
</dbReference>
<sequence length="349" mass="37845">MGAGMRILHAIATHEFAGSERYVAELSAAQARDHDVTVLLQGRTRDRCTGGDIRDVLDGQVRVARAGPGGYCLALGRALRQIRPDIVHTHLGRASMRARLLSVGRVPTIATLHNRFSPRVYGGHDGLICVARWQTAGIPPGFDRPVDVIGNWTCVPSMDAGRRADLRARWGFTDDTYVFGGAGRFVSEKGFDTLIRAFERLPAPNVRLVLFGDGPERAALEALAGPRVKFGGFSKSLPTDLSALDAFVLPSRCEPFGLVLLEAMANGLPVLATRAGGVPDILGDHSPDLVPPDDSVALAEAMRRRIGVLRRDWDMTRFRRASSVARIEQFYDRVLGRERAAAAVPPLAA</sequence>
<dbReference type="Pfam" id="PF13439">
    <property type="entry name" value="Glyco_transf_4"/>
    <property type="match status" value="1"/>
</dbReference>
<dbReference type="Gene3D" id="3.40.50.2000">
    <property type="entry name" value="Glycogen Phosphorylase B"/>
    <property type="match status" value="2"/>
</dbReference>
<dbReference type="PANTHER" id="PTHR12526:SF510">
    <property type="entry name" value="D-INOSITOL 3-PHOSPHATE GLYCOSYLTRANSFERASE"/>
    <property type="match status" value="1"/>
</dbReference>
<dbReference type="AlphaFoldDB" id="A0A850PDY5"/>
<dbReference type="SUPFAM" id="SSF53756">
    <property type="entry name" value="UDP-Glycosyltransferase/glycogen phosphorylase"/>
    <property type="match status" value="1"/>
</dbReference>
<evidence type="ECO:0000256" key="2">
    <source>
        <dbReference type="ARBA" id="ARBA00022679"/>
    </source>
</evidence>
<dbReference type="Proteomes" id="UP000585665">
    <property type="component" value="Unassembled WGS sequence"/>
</dbReference>
<proteinExistence type="predicted"/>